<dbReference type="SUPFAM" id="SSF51905">
    <property type="entry name" value="FAD/NAD(P)-binding domain"/>
    <property type="match status" value="2"/>
</dbReference>
<gene>
    <name evidence="2" type="ORF">OQ287_10935</name>
</gene>
<evidence type="ECO:0000313" key="2">
    <source>
        <dbReference type="EMBL" id="MCX2524753.1"/>
    </source>
</evidence>
<protein>
    <submittedName>
        <fullName evidence="2">FAD/NAD(P)-binding oxidoreductase</fullName>
    </submittedName>
</protein>
<dbReference type="GO" id="GO:0070221">
    <property type="term" value="P:sulfide oxidation, using sulfide:quinone oxidoreductase"/>
    <property type="evidence" value="ECO:0007669"/>
    <property type="project" value="TreeGrafter"/>
</dbReference>
<dbReference type="InterPro" id="IPR036188">
    <property type="entry name" value="FAD/NAD-bd_sf"/>
</dbReference>
<dbReference type="InterPro" id="IPR023753">
    <property type="entry name" value="FAD/NAD-binding_dom"/>
</dbReference>
<dbReference type="Pfam" id="PF07992">
    <property type="entry name" value="Pyr_redox_2"/>
    <property type="match status" value="1"/>
</dbReference>
<dbReference type="PANTHER" id="PTHR10632">
    <property type="entry name" value="SULFIDE:QUINONE OXIDOREDUCTASE"/>
    <property type="match status" value="1"/>
</dbReference>
<reference evidence="2" key="1">
    <citation type="submission" date="2022-11" db="EMBL/GenBank/DDBJ databases">
        <title>Larsenimonas rhizosphaerae sp. nov., isolated from a tidal mudflat.</title>
        <authorList>
            <person name="Lee S.D."/>
            <person name="Kim I.S."/>
        </authorList>
    </citation>
    <scope>NUCLEOTIDE SEQUENCE</scope>
    <source>
        <strain evidence="2">GH2-1</strain>
    </source>
</reference>
<keyword evidence="3" id="KW-1185">Reference proteome</keyword>
<sequence length="424" mass="47269">METLNSDAKHGRYDVVIIGGGAGGISVAASLLKRRSSLDIAIIEPSETHYYQPGWTLVGAGIIDVERTQRAMEDVMPKKVTWYRQKARSVAPRRGWVILASGMRLHYRCLVVAVGMVMNWKGVEGLEETLGDHGVTSNYRPGLAAYTCSLITSMNQGRALFTQPTSTIKCAGAPQKAMYMACSNWLSRGVSSGIDVHFHSGQSVLYGVCEFVPALEGYIQHYDINNHLSDALVAVDGPCQRAWFRTQTSTGDREYDVPFDMLHVVPPHSPPWLIQDSGLADAHGWLDVMPETLQHRFFDTIFGIGDICNTDNAKTAAAVRHQAPVVAENVLSRLKERPLSAFYHGYGACPLMVEHGRAMLAEFDYNRKPVPAFPAWLVNGKRASRRAWYIKVHVLPWLYWNGMLKGHEWLVQPEGEPLLRHDMP</sequence>
<name>A0AA42CY59_9GAMM</name>
<comment type="caution">
    <text evidence="2">The sequence shown here is derived from an EMBL/GenBank/DDBJ whole genome shotgun (WGS) entry which is preliminary data.</text>
</comment>
<organism evidence="2 3">
    <name type="scientific">Larsenimonas rhizosphaerae</name>
    <dbReference type="NCBI Taxonomy" id="2944682"/>
    <lineage>
        <taxon>Bacteria</taxon>
        <taxon>Pseudomonadati</taxon>
        <taxon>Pseudomonadota</taxon>
        <taxon>Gammaproteobacteria</taxon>
        <taxon>Oceanospirillales</taxon>
        <taxon>Halomonadaceae</taxon>
        <taxon>Larsenimonas</taxon>
    </lineage>
</organism>
<dbReference type="AlphaFoldDB" id="A0AA42CY59"/>
<dbReference type="Proteomes" id="UP001165678">
    <property type="component" value="Unassembled WGS sequence"/>
</dbReference>
<dbReference type="Gene3D" id="3.50.50.60">
    <property type="entry name" value="FAD/NAD(P)-binding domain"/>
    <property type="match status" value="2"/>
</dbReference>
<accession>A0AA42CY59</accession>
<dbReference type="GO" id="GO:0071949">
    <property type="term" value="F:FAD binding"/>
    <property type="evidence" value="ECO:0007669"/>
    <property type="project" value="TreeGrafter"/>
</dbReference>
<dbReference type="PANTHER" id="PTHR10632:SF2">
    <property type="entry name" value="SULFIDE:QUINONE OXIDOREDUCTASE, MITOCHONDRIAL"/>
    <property type="match status" value="1"/>
</dbReference>
<dbReference type="EMBL" id="JAPIVE010000003">
    <property type="protein sequence ID" value="MCX2524753.1"/>
    <property type="molecule type" value="Genomic_DNA"/>
</dbReference>
<dbReference type="InterPro" id="IPR015904">
    <property type="entry name" value="Sulphide_quinone_reductase"/>
</dbReference>
<dbReference type="RefSeq" id="WP_250939322.1">
    <property type="nucleotide sequence ID" value="NZ_JAMLJK010000004.1"/>
</dbReference>
<dbReference type="GO" id="GO:0070224">
    <property type="term" value="F:sulfide:quinone oxidoreductase activity"/>
    <property type="evidence" value="ECO:0007669"/>
    <property type="project" value="TreeGrafter"/>
</dbReference>
<proteinExistence type="predicted"/>
<evidence type="ECO:0000313" key="3">
    <source>
        <dbReference type="Proteomes" id="UP001165678"/>
    </source>
</evidence>
<feature type="domain" description="FAD/NAD(P)-binding" evidence="1">
    <location>
        <begin position="13"/>
        <end position="132"/>
    </location>
</feature>
<evidence type="ECO:0000259" key="1">
    <source>
        <dbReference type="Pfam" id="PF07992"/>
    </source>
</evidence>